<name>A0ABY5KAK4_9CELL</name>
<keyword evidence="1" id="KW-0472">Membrane</keyword>
<evidence type="ECO:0000313" key="3">
    <source>
        <dbReference type="EMBL" id="UUI65453.1"/>
    </source>
</evidence>
<dbReference type="EMBL" id="CP101989">
    <property type="protein sequence ID" value="UUI65453.1"/>
    <property type="molecule type" value="Genomic_DNA"/>
</dbReference>
<keyword evidence="1" id="KW-0812">Transmembrane</keyword>
<accession>A0ABY5KAK4</accession>
<dbReference type="RefSeq" id="WP_227564735.1">
    <property type="nucleotide sequence ID" value="NZ_CP101989.1"/>
</dbReference>
<keyword evidence="1" id="KW-1133">Transmembrane helix</keyword>
<feature type="transmembrane region" description="Helical" evidence="1">
    <location>
        <begin position="75"/>
        <end position="97"/>
    </location>
</feature>
<gene>
    <name evidence="3" type="ORF">NP075_01550</name>
</gene>
<evidence type="ECO:0000256" key="1">
    <source>
        <dbReference type="SAM" id="Phobius"/>
    </source>
</evidence>
<evidence type="ECO:0000313" key="4">
    <source>
        <dbReference type="Proteomes" id="UP001317322"/>
    </source>
</evidence>
<dbReference type="InterPro" id="IPR057798">
    <property type="entry name" value="PH_YqeB"/>
</dbReference>
<dbReference type="Proteomes" id="UP001317322">
    <property type="component" value="Chromosome"/>
</dbReference>
<sequence>MTTGDDAPPVRTVGGFDRSGRAWVAGLFGAGGAALGALLPLLARWAGELPWMPFQGPLRLLGSFDEPWLAWGRPVVGLVLGLAVAAWVVVDTPVLDVGPDRIRVRRRGEVERVVERAKVGAVHPRGSKLVIVTESGRTLFEGDVEGDASQIRQAFVDHGYPWEGPEA</sequence>
<dbReference type="Pfam" id="PF23494">
    <property type="entry name" value="bPH_10"/>
    <property type="match status" value="1"/>
</dbReference>
<organism evidence="3 4">
    <name type="scientific">Cellulomonas wangsupingiae</name>
    <dbReference type="NCBI Taxonomy" id="2968085"/>
    <lineage>
        <taxon>Bacteria</taxon>
        <taxon>Bacillati</taxon>
        <taxon>Actinomycetota</taxon>
        <taxon>Actinomycetes</taxon>
        <taxon>Micrococcales</taxon>
        <taxon>Cellulomonadaceae</taxon>
        <taxon>Cellulomonas</taxon>
    </lineage>
</organism>
<proteinExistence type="predicted"/>
<reference evidence="3 4" key="1">
    <citation type="submission" date="2022-07" db="EMBL/GenBank/DDBJ databases">
        <title>Novel species in genus cellulomonas.</title>
        <authorList>
            <person name="Ye L."/>
        </authorList>
    </citation>
    <scope>NUCLEOTIDE SEQUENCE [LARGE SCALE GENOMIC DNA]</scope>
    <source>
        <strain evidence="4">zg-Y908</strain>
    </source>
</reference>
<feature type="domain" description="YqeB PH" evidence="2">
    <location>
        <begin position="12"/>
        <end position="163"/>
    </location>
</feature>
<feature type="transmembrane region" description="Helical" evidence="1">
    <location>
        <begin position="22"/>
        <end position="43"/>
    </location>
</feature>
<evidence type="ECO:0000259" key="2">
    <source>
        <dbReference type="Pfam" id="PF23494"/>
    </source>
</evidence>
<keyword evidence="4" id="KW-1185">Reference proteome</keyword>
<protein>
    <recommendedName>
        <fullName evidence="2">YqeB PH domain-containing protein</fullName>
    </recommendedName>
</protein>